<keyword evidence="11" id="KW-1185">Reference proteome</keyword>
<organism evidence="10 11">
    <name type="scientific">Paralvinella palmiformis</name>
    <dbReference type="NCBI Taxonomy" id="53620"/>
    <lineage>
        <taxon>Eukaryota</taxon>
        <taxon>Metazoa</taxon>
        <taxon>Spiralia</taxon>
        <taxon>Lophotrochozoa</taxon>
        <taxon>Annelida</taxon>
        <taxon>Polychaeta</taxon>
        <taxon>Sedentaria</taxon>
        <taxon>Canalipalpata</taxon>
        <taxon>Terebellida</taxon>
        <taxon>Terebelliformia</taxon>
        <taxon>Alvinellidae</taxon>
        <taxon>Paralvinella</taxon>
    </lineage>
</organism>
<evidence type="ECO:0000256" key="3">
    <source>
        <dbReference type="ARBA" id="ARBA00008030"/>
    </source>
</evidence>
<dbReference type="EMBL" id="JAODUP010000020">
    <property type="protein sequence ID" value="KAK2168141.1"/>
    <property type="molecule type" value="Genomic_DNA"/>
</dbReference>
<name>A0AAD9KBI2_9ANNE</name>
<protein>
    <recommendedName>
        <fullName evidence="4">CCR4-NOT transcription complex subunit 11</fullName>
    </recommendedName>
</protein>
<dbReference type="GO" id="GO:0005634">
    <property type="term" value="C:nucleus"/>
    <property type="evidence" value="ECO:0007669"/>
    <property type="project" value="UniProtKB-SubCell"/>
</dbReference>
<comment type="subcellular location">
    <subcellularLocation>
        <location evidence="2">Cytoplasm</location>
    </subcellularLocation>
    <subcellularLocation>
        <location evidence="1">Nucleus</location>
    </subcellularLocation>
</comment>
<dbReference type="PANTHER" id="PTHR15975:SF0">
    <property type="entry name" value="CCR4-NOT TRANSCRIPTION COMPLEX SUBUNIT 11"/>
    <property type="match status" value="1"/>
</dbReference>
<keyword evidence="5" id="KW-0963">Cytoplasm</keyword>
<reference evidence="10" key="1">
    <citation type="journal article" date="2023" name="Mol. Biol. Evol.">
        <title>Third-Generation Sequencing Reveals the Adaptive Role of the Epigenome in Three Deep-Sea Polychaetes.</title>
        <authorList>
            <person name="Perez M."/>
            <person name="Aroh O."/>
            <person name="Sun Y."/>
            <person name="Lan Y."/>
            <person name="Juniper S.K."/>
            <person name="Young C.R."/>
            <person name="Angers B."/>
            <person name="Qian P.Y."/>
        </authorList>
    </citation>
    <scope>NUCLEOTIDE SEQUENCE</scope>
    <source>
        <strain evidence="10">P08H-3</strain>
    </source>
</reference>
<dbReference type="GO" id="GO:0005737">
    <property type="term" value="C:cytoplasm"/>
    <property type="evidence" value="ECO:0007669"/>
    <property type="project" value="UniProtKB-SubCell"/>
</dbReference>
<keyword evidence="9" id="KW-0539">Nucleus</keyword>
<dbReference type="PANTHER" id="PTHR15975">
    <property type="entry name" value="CCR4-NOT TRANSCRIPTION COMPLEX SUBUNIT 11"/>
    <property type="match status" value="1"/>
</dbReference>
<gene>
    <name evidence="10" type="ORF">LSH36_20g11052</name>
</gene>
<evidence type="ECO:0000313" key="11">
    <source>
        <dbReference type="Proteomes" id="UP001208570"/>
    </source>
</evidence>
<comment type="similarity">
    <text evidence="3">Belongs to the CNOT11 family.</text>
</comment>
<dbReference type="GO" id="GO:0030014">
    <property type="term" value="C:CCR4-NOT complex"/>
    <property type="evidence" value="ECO:0007669"/>
    <property type="project" value="InterPro"/>
</dbReference>
<sequence length="458" mass="51833">MALSLKDLASLLSVLSEDATQMQSFENLATSLHHYFGKQDHFKIGTAIVLLLQNPDLLPHPTQKLAAMFLLYEMYKNEPVASNPFASVFVHLLNPPIDQSDANQGTEYHWAIPKISNAERYFLSQLVSSPSKEIFKKTPTQILQSDVGTLQSYDVSGLQVALAERHSEMPAISKSGIPCIVPDPDLRPTSFEQINKPSSINPDVQRQTIEALLTKDSAPVENCMRPEFIRLAPPLHLAEDELVWMNPVEPDHHVSWDYSMCISNSAGTEARRLMLKAFGGPLVLQQQQQLLTELKKDPKLVYHIGLSPHKLPDLVENNPLIAIEVLLKLMQSNQITEYFSVLVNMEMSLHSMEVVNRLTTAVELPPEFIHLYISNCISTCETIKDRYMQSRLVRLVCVFLQSLIRNKIIDIKDIFIEVQAFCIEFSRIREAGGLFRLLRSLDNTEQQLDTKQQQSSKS</sequence>
<dbReference type="Proteomes" id="UP001208570">
    <property type="component" value="Unassembled WGS sequence"/>
</dbReference>
<comment type="caution">
    <text evidence="10">The sequence shown here is derived from an EMBL/GenBank/DDBJ whole genome shotgun (WGS) entry which is preliminary data.</text>
</comment>
<evidence type="ECO:0000256" key="6">
    <source>
        <dbReference type="ARBA" id="ARBA00023015"/>
    </source>
</evidence>
<evidence type="ECO:0000256" key="1">
    <source>
        <dbReference type="ARBA" id="ARBA00004123"/>
    </source>
</evidence>
<evidence type="ECO:0000256" key="8">
    <source>
        <dbReference type="ARBA" id="ARBA00023163"/>
    </source>
</evidence>
<evidence type="ECO:0000256" key="5">
    <source>
        <dbReference type="ARBA" id="ARBA00022490"/>
    </source>
</evidence>
<dbReference type="AlphaFoldDB" id="A0AAD9KBI2"/>
<proteinExistence type="inferred from homology"/>
<dbReference type="Pfam" id="PF10155">
    <property type="entry name" value="CNOT11"/>
    <property type="match status" value="1"/>
</dbReference>
<dbReference type="InterPro" id="IPR019312">
    <property type="entry name" value="CNOT11"/>
</dbReference>
<keyword evidence="8" id="KW-0804">Transcription</keyword>
<keyword evidence="7" id="KW-0943">RNA-mediated gene silencing</keyword>
<evidence type="ECO:0000313" key="10">
    <source>
        <dbReference type="EMBL" id="KAK2168141.1"/>
    </source>
</evidence>
<evidence type="ECO:0000256" key="4">
    <source>
        <dbReference type="ARBA" id="ARBA00014872"/>
    </source>
</evidence>
<keyword evidence="6" id="KW-0805">Transcription regulation</keyword>
<evidence type="ECO:0000256" key="2">
    <source>
        <dbReference type="ARBA" id="ARBA00004496"/>
    </source>
</evidence>
<evidence type="ECO:0000256" key="7">
    <source>
        <dbReference type="ARBA" id="ARBA00023158"/>
    </source>
</evidence>
<evidence type="ECO:0000256" key="9">
    <source>
        <dbReference type="ARBA" id="ARBA00023242"/>
    </source>
</evidence>
<dbReference type="GO" id="GO:0031047">
    <property type="term" value="P:regulatory ncRNA-mediated gene silencing"/>
    <property type="evidence" value="ECO:0007669"/>
    <property type="project" value="UniProtKB-KW"/>
</dbReference>
<accession>A0AAD9KBI2</accession>